<evidence type="ECO:0000259" key="12">
    <source>
        <dbReference type="Pfam" id="PF02770"/>
    </source>
</evidence>
<dbReference type="FunFam" id="1.20.140.10:FF:000001">
    <property type="entry name" value="Acyl-CoA dehydrogenase"/>
    <property type="match status" value="1"/>
</dbReference>
<keyword evidence="5 10" id="KW-0274">FAD</keyword>
<keyword evidence="4 10" id="KW-0285">Flavoprotein</keyword>
<evidence type="ECO:0000256" key="1">
    <source>
        <dbReference type="ARBA" id="ARBA00001974"/>
    </source>
</evidence>
<dbReference type="InterPro" id="IPR036250">
    <property type="entry name" value="AcylCo_DH-like_C"/>
</dbReference>
<dbReference type="InterPro" id="IPR009100">
    <property type="entry name" value="AcylCoA_DH/oxidase_NM_dom_sf"/>
</dbReference>
<dbReference type="GO" id="GO:0050660">
    <property type="term" value="F:flavin adenine dinucleotide binding"/>
    <property type="evidence" value="ECO:0007669"/>
    <property type="project" value="InterPro"/>
</dbReference>
<dbReference type="InterPro" id="IPR006089">
    <property type="entry name" value="Acyl-CoA_DH_CS"/>
</dbReference>
<dbReference type="InterPro" id="IPR046373">
    <property type="entry name" value="Acyl-CoA_Oxase/DH_mid-dom_sf"/>
</dbReference>
<evidence type="ECO:0000256" key="4">
    <source>
        <dbReference type="ARBA" id="ARBA00022630"/>
    </source>
</evidence>
<dbReference type="Pfam" id="PF02771">
    <property type="entry name" value="Acyl-CoA_dh_N"/>
    <property type="match status" value="1"/>
</dbReference>
<dbReference type="EMBL" id="QURH01000964">
    <property type="protein sequence ID" value="RFU37481.1"/>
    <property type="molecule type" value="Genomic_DNA"/>
</dbReference>
<evidence type="ECO:0000256" key="5">
    <source>
        <dbReference type="ARBA" id="ARBA00022827"/>
    </source>
</evidence>
<dbReference type="Gene3D" id="1.10.540.10">
    <property type="entry name" value="Acyl-CoA dehydrogenase/oxidase, N-terminal domain"/>
    <property type="match status" value="1"/>
</dbReference>
<feature type="domain" description="Acyl-CoA dehydrogenase/oxidase C-terminal" evidence="11">
    <location>
        <begin position="242"/>
        <end position="387"/>
    </location>
</feature>
<accession>A0A372JBU5</accession>
<dbReference type="RefSeq" id="WP_117360909.1">
    <property type="nucleotide sequence ID" value="NZ_QURH01000964.1"/>
</dbReference>
<dbReference type="Gene3D" id="1.20.140.10">
    <property type="entry name" value="Butyryl-CoA Dehydrogenase, subunit A, domain 3"/>
    <property type="match status" value="1"/>
</dbReference>
<protein>
    <recommendedName>
        <fullName evidence="8">Acyl-[acyl-carrier-protein] dehydrogenase MbtN</fullName>
    </recommendedName>
    <alternativeName>
        <fullName evidence="9">Mycobactin synthase protein N</fullName>
    </alternativeName>
</protein>
<evidence type="ECO:0000259" key="13">
    <source>
        <dbReference type="Pfam" id="PF02771"/>
    </source>
</evidence>
<reference evidence="14 15" key="1">
    <citation type="submission" date="2018-08" db="EMBL/GenBank/DDBJ databases">
        <title>Actinomadura jelena sp. nov., a novel Actinomycete isolated from soil in Chad.</title>
        <authorList>
            <person name="Shi L."/>
        </authorList>
    </citation>
    <scope>NUCLEOTIDE SEQUENCE [LARGE SCALE GENOMIC DNA]</scope>
    <source>
        <strain evidence="14 15">NEAU-G17</strain>
    </source>
</reference>
<evidence type="ECO:0000313" key="14">
    <source>
        <dbReference type="EMBL" id="RFU37481.1"/>
    </source>
</evidence>
<evidence type="ECO:0000313" key="15">
    <source>
        <dbReference type="Proteomes" id="UP000261811"/>
    </source>
</evidence>
<evidence type="ECO:0000256" key="2">
    <source>
        <dbReference type="ARBA" id="ARBA00005102"/>
    </source>
</evidence>
<dbReference type="Proteomes" id="UP000261811">
    <property type="component" value="Unassembled WGS sequence"/>
</dbReference>
<evidence type="ECO:0000256" key="9">
    <source>
        <dbReference type="ARBA" id="ARBA00042660"/>
    </source>
</evidence>
<dbReference type="Pfam" id="PF02770">
    <property type="entry name" value="Acyl-CoA_dh_M"/>
    <property type="match status" value="1"/>
</dbReference>
<dbReference type="Gene3D" id="2.40.110.10">
    <property type="entry name" value="Butyryl-CoA Dehydrogenase, subunit A, domain 2"/>
    <property type="match status" value="1"/>
</dbReference>
<feature type="domain" description="Acyl-CoA oxidase/dehydrogenase middle" evidence="12">
    <location>
        <begin position="123"/>
        <end position="227"/>
    </location>
</feature>
<evidence type="ECO:0000256" key="10">
    <source>
        <dbReference type="RuleBase" id="RU362125"/>
    </source>
</evidence>
<dbReference type="SUPFAM" id="SSF56645">
    <property type="entry name" value="Acyl-CoA dehydrogenase NM domain-like"/>
    <property type="match status" value="1"/>
</dbReference>
<dbReference type="InterPro" id="IPR013786">
    <property type="entry name" value="AcylCoA_DH/ox_N"/>
</dbReference>
<keyword evidence="6 10" id="KW-0560">Oxidoreductase</keyword>
<comment type="caution">
    <text evidence="14">The sequence shown here is derived from an EMBL/GenBank/DDBJ whole genome shotgun (WGS) entry which is preliminary data.</text>
</comment>
<comment type="similarity">
    <text evidence="3 10">Belongs to the acyl-CoA dehydrogenase family.</text>
</comment>
<organism evidence="14 15">
    <name type="scientific">Actinomadura logoneensis</name>
    <dbReference type="NCBI Taxonomy" id="2293572"/>
    <lineage>
        <taxon>Bacteria</taxon>
        <taxon>Bacillati</taxon>
        <taxon>Actinomycetota</taxon>
        <taxon>Actinomycetes</taxon>
        <taxon>Streptosporangiales</taxon>
        <taxon>Thermomonosporaceae</taxon>
        <taxon>Actinomadura</taxon>
    </lineage>
</organism>
<keyword evidence="15" id="KW-1185">Reference proteome</keyword>
<dbReference type="OrthoDB" id="2769798at2"/>
<dbReference type="PANTHER" id="PTHR48083:SF20">
    <property type="entry name" value="LONG-CHAIN SPECIFIC ACYL-COA DEHYDROGENASE, MITOCHONDRIAL"/>
    <property type="match status" value="1"/>
</dbReference>
<evidence type="ECO:0000256" key="8">
    <source>
        <dbReference type="ARBA" id="ARBA00040394"/>
    </source>
</evidence>
<dbReference type="InterPro" id="IPR050741">
    <property type="entry name" value="Acyl-CoA_dehydrogenase"/>
</dbReference>
<dbReference type="PROSITE" id="PS00072">
    <property type="entry name" value="ACYL_COA_DH_1"/>
    <property type="match status" value="1"/>
</dbReference>
<dbReference type="AlphaFoldDB" id="A0A372JBU5"/>
<dbReference type="SUPFAM" id="SSF47203">
    <property type="entry name" value="Acyl-CoA dehydrogenase C-terminal domain-like"/>
    <property type="match status" value="1"/>
</dbReference>
<feature type="domain" description="Acyl-CoA dehydrogenase/oxidase N-terminal" evidence="13">
    <location>
        <begin position="8"/>
        <end position="118"/>
    </location>
</feature>
<gene>
    <name evidence="14" type="ORF">DZF91_32670</name>
</gene>
<comment type="pathway">
    <text evidence="2">Siderophore biosynthesis; mycobactin biosynthesis.</text>
</comment>
<dbReference type="Pfam" id="PF00441">
    <property type="entry name" value="Acyl-CoA_dh_1"/>
    <property type="match status" value="1"/>
</dbReference>
<dbReference type="PANTHER" id="PTHR48083">
    <property type="entry name" value="MEDIUM-CHAIN SPECIFIC ACYL-COA DEHYDROGENASE, MITOCHONDRIAL-RELATED"/>
    <property type="match status" value="1"/>
</dbReference>
<comment type="cofactor">
    <cofactor evidence="1 10">
        <name>FAD</name>
        <dbReference type="ChEBI" id="CHEBI:57692"/>
    </cofactor>
</comment>
<dbReference type="GO" id="GO:0003995">
    <property type="term" value="F:acyl-CoA dehydrogenase activity"/>
    <property type="evidence" value="ECO:0007669"/>
    <property type="project" value="InterPro"/>
</dbReference>
<dbReference type="FunFam" id="2.40.110.10:FF:000002">
    <property type="entry name" value="Acyl-CoA dehydrogenase fadE12"/>
    <property type="match status" value="1"/>
</dbReference>
<dbReference type="GO" id="GO:0033539">
    <property type="term" value="P:fatty acid beta-oxidation using acyl-CoA dehydrogenase"/>
    <property type="evidence" value="ECO:0007669"/>
    <property type="project" value="TreeGrafter"/>
</dbReference>
<dbReference type="GO" id="GO:0005737">
    <property type="term" value="C:cytoplasm"/>
    <property type="evidence" value="ECO:0007669"/>
    <property type="project" value="TreeGrafter"/>
</dbReference>
<dbReference type="PROSITE" id="PS00073">
    <property type="entry name" value="ACYL_COA_DH_2"/>
    <property type="match status" value="1"/>
</dbReference>
<proteinExistence type="inferred from homology"/>
<dbReference type="InterPro" id="IPR006091">
    <property type="entry name" value="Acyl-CoA_Oxase/DH_mid-dom"/>
</dbReference>
<name>A0A372JBU5_9ACTN</name>
<dbReference type="InterPro" id="IPR037069">
    <property type="entry name" value="AcylCoA_DH/ox_N_sf"/>
</dbReference>
<sequence>MREEILDDEHRDFRDLVRSFIAKQVAPHYAAWEERGMADRAVWREAGAAGLLGIDMPEEYGGGGNADYRFQAILSEELARAGTYAPSLPLHNEIVGPYLRTLATPGQRERWLPGFCSGACVTAIAITEPDAGSDISAMRTTAAREDGHWVLNGAKTFVSNGHSADLYLVLALTPGGPRPARGSRGSRGTSASLLAVEADRAGVGRGRKIDKIGMRALDTAELFFDGVRVPEENLLGRPGRAFAYLMRNLVQERMWIGVSALAAAERIFDDTLAYAGERSVFGMAVGHHQSNRHLLAELATALSVARSHCDRAVLAHSAGRLTAEDAAMVKWWNTELCQTVVSRCLQLHGGYGFVREFAVARAFVDTRVQSIYGGTTEVMKEIIGHSLV</sequence>
<evidence type="ECO:0000256" key="7">
    <source>
        <dbReference type="ARBA" id="ARBA00037085"/>
    </source>
</evidence>
<evidence type="ECO:0000256" key="3">
    <source>
        <dbReference type="ARBA" id="ARBA00009347"/>
    </source>
</evidence>
<evidence type="ECO:0000256" key="6">
    <source>
        <dbReference type="ARBA" id="ARBA00023002"/>
    </source>
</evidence>
<evidence type="ECO:0000259" key="11">
    <source>
        <dbReference type="Pfam" id="PF00441"/>
    </source>
</evidence>
<dbReference type="InterPro" id="IPR009075">
    <property type="entry name" value="AcylCo_DH/oxidase_C"/>
</dbReference>
<comment type="function">
    <text evidence="7">Catalyzes the dehydrogenation at the alpha-beta position of ACP-bound acyl chains. This results in the introduction of a double bond in the lipidic chain, which is further transferred to the epsilon-amino group of lysine residue in the mycobactin core by MbtK.</text>
</comment>